<comment type="caution">
    <text evidence="7">The sequence shown here is derived from an EMBL/GenBank/DDBJ whole genome shotgun (WGS) entry which is preliminary data.</text>
</comment>
<dbReference type="InterPro" id="IPR008906">
    <property type="entry name" value="HATC_C_dom"/>
</dbReference>
<evidence type="ECO:0000256" key="4">
    <source>
        <dbReference type="ARBA" id="ARBA00022833"/>
    </source>
</evidence>
<dbReference type="GO" id="GO:0008270">
    <property type="term" value="F:zinc ion binding"/>
    <property type="evidence" value="ECO:0007669"/>
    <property type="project" value="UniProtKB-KW"/>
</dbReference>
<name>A0A834LFM0_RHOSS</name>
<dbReference type="InterPro" id="IPR052035">
    <property type="entry name" value="ZnF_BED_domain_contain"/>
</dbReference>
<dbReference type="Proteomes" id="UP000626092">
    <property type="component" value="Unassembled WGS sequence"/>
</dbReference>
<evidence type="ECO:0000313" key="7">
    <source>
        <dbReference type="EMBL" id="KAF7133038.1"/>
    </source>
</evidence>
<proteinExistence type="predicted"/>
<comment type="subcellular location">
    <subcellularLocation>
        <location evidence="1">Nucleus</location>
    </subcellularLocation>
</comment>
<evidence type="ECO:0000313" key="8">
    <source>
        <dbReference type="Proteomes" id="UP000626092"/>
    </source>
</evidence>
<feature type="domain" description="HAT C-terminal dimerisation" evidence="6">
    <location>
        <begin position="231"/>
        <end position="312"/>
    </location>
</feature>
<dbReference type="AlphaFoldDB" id="A0A834LFM0"/>
<dbReference type="PANTHER" id="PTHR46481:SF10">
    <property type="entry name" value="ZINC FINGER BED DOMAIN-CONTAINING PROTEIN 39"/>
    <property type="match status" value="1"/>
</dbReference>
<evidence type="ECO:0000256" key="3">
    <source>
        <dbReference type="ARBA" id="ARBA00022771"/>
    </source>
</evidence>
<accession>A0A834LFM0</accession>
<dbReference type="OrthoDB" id="2610923at2759"/>
<sequence length="315" mass="35547">MGNEYPFLVDLTNFRQLTNNWGDCSSKADVNQPSIQVGTEGNDKQAEDPKVIRKEERNPFEKKARKKTSCVWDNFDIVTLSDGSKKSQLIVDVLYKCIIGWGIENKAASITVDNASYNDLALKNLQGTFKLLKKKLLFDAYLMLSAALEFKDVFLVSIQLLIYFLLRTIYELYNEYIAMHSQAYNELISQQSTTEADSLNSASLGRKVVTGRSQYESFVRQSDSIQPVKSDLDIYLEEGVYICQQGMDSQFDALEWWKANSLKYRILSKMARDILSVPITSVASESTFSAGSKVIDPYRASLATETIEMLLCGAD</sequence>
<evidence type="ECO:0000256" key="5">
    <source>
        <dbReference type="ARBA" id="ARBA00023242"/>
    </source>
</evidence>
<reference evidence="7" key="1">
    <citation type="submission" date="2019-11" db="EMBL/GenBank/DDBJ databases">
        <authorList>
            <person name="Liu Y."/>
            <person name="Hou J."/>
            <person name="Li T.-Q."/>
            <person name="Guan C.-H."/>
            <person name="Wu X."/>
            <person name="Wu H.-Z."/>
            <person name="Ling F."/>
            <person name="Zhang R."/>
            <person name="Shi X.-G."/>
            <person name="Ren J.-P."/>
            <person name="Chen E.-F."/>
            <person name="Sun J.-M."/>
        </authorList>
    </citation>
    <scope>NUCLEOTIDE SEQUENCE</scope>
    <source>
        <strain evidence="7">Adult_tree_wgs_1</strain>
        <tissue evidence="7">Leaves</tissue>
    </source>
</reference>
<dbReference type="SUPFAM" id="SSF53098">
    <property type="entry name" value="Ribonuclease H-like"/>
    <property type="match status" value="1"/>
</dbReference>
<dbReference type="GO" id="GO:0005634">
    <property type="term" value="C:nucleus"/>
    <property type="evidence" value="ECO:0007669"/>
    <property type="project" value="UniProtKB-SubCell"/>
</dbReference>
<keyword evidence="2" id="KW-0479">Metal-binding</keyword>
<evidence type="ECO:0000256" key="2">
    <source>
        <dbReference type="ARBA" id="ARBA00022723"/>
    </source>
</evidence>
<dbReference type="InterPro" id="IPR012337">
    <property type="entry name" value="RNaseH-like_sf"/>
</dbReference>
<dbReference type="EMBL" id="WJXA01000009">
    <property type="protein sequence ID" value="KAF7133038.1"/>
    <property type="molecule type" value="Genomic_DNA"/>
</dbReference>
<dbReference type="PANTHER" id="PTHR46481">
    <property type="entry name" value="ZINC FINGER BED DOMAIN-CONTAINING PROTEIN 4"/>
    <property type="match status" value="1"/>
</dbReference>
<dbReference type="GO" id="GO:0046983">
    <property type="term" value="F:protein dimerization activity"/>
    <property type="evidence" value="ECO:0007669"/>
    <property type="project" value="InterPro"/>
</dbReference>
<keyword evidence="8" id="KW-1185">Reference proteome</keyword>
<keyword evidence="4" id="KW-0862">Zinc</keyword>
<evidence type="ECO:0000259" key="6">
    <source>
        <dbReference type="Pfam" id="PF05699"/>
    </source>
</evidence>
<keyword evidence="3" id="KW-0863">Zinc-finger</keyword>
<evidence type="ECO:0000256" key="1">
    <source>
        <dbReference type="ARBA" id="ARBA00004123"/>
    </source>
</evidence>
<protein>
    <recommendedName>
        <fullName evidence="6">HAT C-terminal dimerisation domain-containing protein</fullName>
    </recommendedName>
</protein>
<keyword evidence="5" id="KW-0539">Nucleus</keyword>
<dbReference type="Pfam" id="PF05699">
    <property type="entry name" value="Dimer_Tnp_hAT"/>
    <property type="match status" value="1"/>
</dbReference>
<organism evidence="7 8">
    <name type="scientific">Rhododendron simsii</name>
    <name type="common">Sims's rhododendron</name>
    <dbReference type="NCBI Taxonomy" id="118357"/>
    <lineage>
        <taxon>Eukaryota</taxon>
        <taxon>Viridiplantae</taxon>
        <taxon>Streptophyta</taxon>
        <taxon>Embryophyta</taxon>
        <taxon>Tracheophyta</taxon>
        <taxon>Spermatophyta</taxon>
        <taxon>Magnoliopsida</taxon>
        <taxon>eudicotyledons</taxon>
        <taxon>Gunneridae</taxon>
        <taxon>Pentapetalae</taxon>
        <taxon>asterids</taxon>
        <taxon>Ericales</taxon>
        <taxon>Ericaceae</taxon>
        <taxon>Ericoideae</taxon>
        <taxon>Rhodoreae</taxon>
        <taxon>Rhododendron</taxon>
    </lineage>
</organism>
<gene>
    <name evidence="7" type="ORF">RHSIM_Rhsim09G0098000</name>
</gene>